<sequence>SVVFKKRNYNAMFKENTMKNGNKCVLSPVKTLSHTELMKVLSKQLKVRFNELYNEMAVKQALITKAKIYAIQMEHFIIVTNQPTKYIFNCTLIQLNESNSISFINLTFPNLFKVLKRLIMNGSNFILIFICFIVK</sequence>
<comment type="caution">
    <text evidence="1">The sequence shown here is derived from an EMBL/GenBank/DDBJ whole genome shotgun (WGS) entry which is preliminary data.</text>
</comment>
<name>X6LKM4_RETFI</name>
<evidence type="ECO:0000313" key="1">
    <source>
        <dbReference type="EMBL" id="ETO01692.1"/>
    </source>
</evidence>
<keyword evidence="2" id="KW-1185">Reference proteome</keyword>
<reference evidence="1 2" key="1">
    <citation type="journal article" date="2013" name="Curr. Biol.">
        <title>The Genome of the Foraminiferan Reticulomyxa filosa.</title>
        <authorList>
            <person name="Glockner G."/>
            <person name="Hulsmann N."/>
            <person name="Schleicher M."/>
            <person name="Noegel A.A."/>
            <person name="Eichinger L."/>
            <person name="Gallinger C."/>
            <person name="Pawlowski J."/>
            <person name="Sierra R."/>
            <person name="Euteneuer U."/>
            <person name="Pillet L."/>
            <person name="Moustafa A."/>
            <person name="Platzer M."/>
            <person name="Groth M."/>
            <person name="Szafranski K."/>
            <person name="Schliwa M."/>
        </authorList>
    </citation>
    <scope>NUCLEOTIDE SEQUENCE [LARGE SCALE GENOMIC DNA]</scope>
</reference>
<proteinExistence type="predicted"/>
<dbReference type="EMBL" id="ASPP01037636">
    <property type="protein sequence ID" value="ETO01692.1"/>
    <property type="molecule type" value="Genomic_DNA"/>
</dbReference>
<protein>
    <submittedName>
        <fullName evidence="1">Uncharacterized protein</fullName>
    </submittedName>
</protein>
<dbReference type="OrthoDB" id="10064100at2759"/>
<dbReference type="Proteomes" id="UP000023152">
    <property type="component" value="Unassembled WGS sequence"/>
</dbReference>
<dbReference type="AlphaFoldDB" id="X6LKM4"/>
<organism evidence="1 2">
    <name type="scientific">Reticulomyxa filosa</name>
    <dbReference type="NCBI Taxonomy" id="46433"/>
    <lineage>
        <taxon>Eukaryota</taxon>
        <taxon>Sar</taxon>
        <taxon>Rhizaria</taxon>
        <taxon>Retaria</taxon>
        <taxon>Foraminifera</taxon>
        <taxon>Monothalamids</taxon>
        <taxon>Reticulomyxidae</taxon>
        <taxon>Reticulomyxa</taxon>
    </lineage>
</organism>
<gene>
    <name evidence="1" type="ORF">RFI_35748</name>
</gene>
<feature type="non-terminal residue" evidence="1">
    <location>
        <position position="1"/>
    </location>
</feature>
<accession>X6LKM4</accession>
<evidence type="ECO:0000313" key="2">
    <source>
        <dbReference type="Proteomes" id="UP000023152"/>
    </source>
</evidence>